<dbReference type="GO" id="GO:0051920">
    <property type="term" value="F:peroxiredoxin activity"/>
    <property type="evidence" value="ECO:0007669"/>
    <property type="project" value="InterPro"/>
</dbReference>
<name>A0A9E7R605_9EURY</name>
<evidence type="ECO:0000313" key="2">
    <source>
        <dbReference type="EMBL" id="UWM56247.1"/>
    </source>
</evidence>
<gene>
    <name evidence="2" type="ORF">N0B31_08110</name>
</gene>
<evidence type="ECO:0000313" key="3">
    <source>
        <dbReference type="Proteomes" id="UP001057580"/>
    </source>
</evidence>
<proteinExistence type="predicted"/>
<sequence>MTSDTPNSPPDEFRKRTLTPRTVPHHAARGLLNVPALVRANRSDRVSPAFAERLMLATTAVNECRYCARFHAGLARQAGVDQSTVDAILERDGVAVVDDHERPALVFAQRYAETDGHPGREAIATLVDTYGPETAADLRAYVRAIHAANLLGNTVDAVGYRSRRLVGGCVGRLHRTTVGSGSSER</sequence>
<evidence type="ECO:0000259" key="1">
    <source>
        <dbReference type="Pfam" id="PF02627"/>
    </source>
</evidence>
<dbReference type="InterPro" id="IPR004675">
    <property type="entry name" value="AhpD_core"/>
</dbReference>
<organism evidence="2 3">
    <name type="scientific">Salinirubellus salinus</name>
    <dbReference type="NCBI Taxonomy" id="1364945"/>
    <lineage>
        <taxon>Archaea</taxon>
        <taxon>Methanobacteriati</taxon>
        <taxon>Methanobacteriota</taxon>
        <taxon>Stenosarchaea group</taxon>
        <taxon>Halobacteria</taxon>
        <taxon>Halobacteriales</taxon>
        <taxon>Natronomonadaceae</taxon>
        <taxon>Salinirubellus</taxon>
    </lineage>
</organism>
<dbReference type="KEGG" id="ssai:N0B31_08110"/>
<dbReference type="Pfam" id="PF02627">
    <property type="entry name" value="CMD"/>
    <property type="match status" value="1"/>
</dbReference>
<dbReference type="SUPFAM" id="SSF69118">
    <property type="entry name" value="AhpD-like"/>
    <property type="match status" value="1"/>
</dbReference>
<dbReference type="EMBL" id="CP104003">
    <property type="protein sequence ID" value="UWM56247.1"/>
    <property type="molecule type" value="Genomic_DNA"/>
</dbReference>
<dbReference type="Gene3D" id="1.20.1290.10">
    <property type="entry name" value="AhpD-like"/>
    <property type="match status" value="1"/>
</dbReference>
<feature type="domain" description="Carboxymuconolactone decarboxylase-like" evidence="1">
    <location>
        <begin position="44"/>
        <end position="102"/>
    </location>
</feature>
<protein>
    <submittedName>
        <fullName evidence="2">Carboxymuconolactone decarboxylase family protein</fullName>
    </submittedName>
</protein>
<keyword evidence="3" id="KW-1185">Reference proteome</keyword>
<reference evidence="2" key="1">
    <citation type="submission" date="2022-09" db="EMBL/GenBank/DDBJ databases">
        <title>Diverse halophilic archaea isolated from saline environments.</title>
        <authorList>
            <person name="Cui H.-L."/>
        </authorList>
    </citation>
    <scope>NUCLEOTIDE SEQUENCE</scope>
    <source>
        <strain evidence="2">ZS-35-S2</strain>
    </source>
</reference>
<dbReference type="GeneID" id="74942378"/>
<dbReference type="InterPro" id="IPR029032">
    <property type="entry name" value="AhpD-like"/>
</dbReference>
<dbReference type="Proteomes" id="UP001057580">
    <property type="component" value="Chromosome"/>
</dbReference>
<dbReference type="RefSeq" id="WP_260643361.1">
    <property type="nucleotide sequence ID" value="NZ_CP104003.1"/>
</dbReference>
<dbReference type="NCBIfam" id="TIGR00778">
    <property type="entry name" value="ahpD_dom"/>
    <property type="match status" value="1"/>
</dbReference>
<dbReference type="InterPro" id="IPR003779">
    <property type="entry name" value="CMD-like"/>
</dbReference>
<dbReference type="AlphaFoldDB" id="A0A9E7R605"/>
<accession>A0A9E7R605</accession>